<protein>
    <submittedName>
        <fullName evidence="2">Uncharacterized protein</fullName>
    </submittedName>
</protein>
<keyword evidence="3" id="KW-1185">Reference proteome</keyword>
<evidence type="ECO:0000256" key="1">
    <source>
        <dbReference type="SAM" id="MobiDB-lite"/>
    </source>
</evidence>
<sequence length="751" mass="80955">MGAAPSAEILREAPFRPARGDSGRVIALIPMTADFFPSPESQLFGQLYEARCDPYVRYYLRRDANTDVRLDVIPPIAFTREEYYAACMDLARACRLYETTNELRQCYMADPARHHRLVRPVPCAVAFLYNDRRDTPEGCVVLGGACVTVIGGIGCELKTSDADAAAPTLELMIFLRRSAGDHNMVRAMLFASWLFHAQCKEACGLPRVPMLPVSFRALKTNIPFLCFLREMRNRVDLLHENTAEHSMWIDGAFVCGAVTAEHAAELCEAFAAQYRLQLEAKAGAKPDTRPLPLAARLVDDSSSSSVDAGETGCTGHGLAAARFHKQFFTLAGFIETDDVVIPAATHSSNEVYVVCVDALVHVAQRGEEAAAGDTDGAGVSGGFPLKVRRGDIIRFVPAAAEQTQGAQYPSAEGSCTGATEGAEDAEARQARGGSWQVDATIHLENVLLSFVHDECKSAREAQASDPHWLRDKETGELVADGGFLIWCFERKGTKYFYGTVPRFANAFRHRREAARRAASRAEAEAHDPPAGEEGGTQRKGAAAAAARARARAPGKGASQAHAAPEKEREPGHRKDDGRLPRDAARLLPWMVVNDVGPGPVIPCYPPLATFAPLQPCYADSAPLMMMSPSLAYGSVSGGLSGDSRGDSLLAPDEGSGRRGAGRYGAPESPPPPCLPVVQAVGMPPAPSVQYVPYAHTLPPPPPPPPPPLQTTYYCVYPALPHSGMQPLQPISYLPTQLPPQPNGNPLFIMRP</sequence>
<feature type="compositionally biased region" description="Basic and acidic residues" evidence="1">
    <location>
        <begin position="519"/>
        <end position="529"/>
    </location>
</feature>
<dbReference type="PANTHER" id="PTHR35614:SF5">
    <property type="entry name" value="SPRY DOMAIN-CONTAINING PROTEIN"/>
    <property type="match status" value="1"/>
</dbReference>
<feature type="region of interest" description="Disordered" evidence="1">
    <location>
        <begin position="638"/>
        <end position="672"/>
    </location>
</feature>
<feature type="region of interest" description="Disordered" evidence="1">
    <location>
        <begin position="515"/>
        <end position="580"/>
    </location>
</feature>
<gene>
    <name evidence="2" type="ORF">Tco025E_02794</name>
</gene>
<evidence type="ECO:0000313" key="3">
    <source>
        <dbReference type="Proteomes" id="UP000284403"/>
    </source>
</evidence>
<accession>A0A422Q0H5</accession>
<dbReference type="EMBL" id="MKKU01000116">
    <property type="protein sequence ID" value="RNF23502.1"/>
    <property type="molecule type" value="Genomic_DNA"/>
</dbReference>
<dbReference type="PANTHER" id="PTHR35614">
    <property type="match status" value="1"/>
</dbReference>
<dbReference type="RefSeq" id="XP_029230175.1">
    <property type="nucleotide sequence ID" value="XM_029369717.1"/>
</dbReference>
<name>A0A422Q0H5_9TRYP</name>
<reference evidence="2 3" key="1">
    <citation type="journal article" date="2018" name="BMC Genomics">
        <title>Genomic comparison of Trypanosoma conorhini and Trypanosoma rangeli to Trypanosoma cruzi strains of high and low virulence.</title>
        <authorList>
            <person name="Bradwell K.R."/>
            <person name="Koparde V.N."/>
            <person name="Matveyev A.V."/>
            <person name="Serrano M.G."/>
            <person name="Alves J.M."/>
            <person name="Parikh H."/>
            <person name="Huang B."/>
            <person name="Lee V."/>
            <person name="Espinosa-Alvarez O."/>
            <person name="Ortiz P.A."/>
            <person name="Costa-Martins A.G."/>
            <person name="Teixeira M.M."/>
            <person name="Buck G.A."/>
        </authorList>
    </citation>
    <scope>NUCLEOTIDE SEQUENCE [LARGE SCALE GENOMIC DNA]</scope>
    <source>
        <strain evidence="2 3">025E</strain>
    </source>
</reference>
<proteinExistence type="predicted"/>
<evidence type="ECO:0000313" key="2">
    <source>
        <dbReference type="EMBL" id="RNF23502.1"/>
    </source>
</evidence>
<dbReference type="Proteomes" id="UP000284403">
    <property type="component" value="Unassembled WGS sequence"/>
</dbReference>
<organism evidence="2 3">
    <name type="scientific">Trypanosoma conorhini</name>
    <dbReference type="NCBI Taxonomy" id="83891"/>
    <lineage>
        <taxon>Eukaryota</taxon>
        <taxon>Discoba</taxon>
        <taxon>Euglenozoa</taxon>
        <taxon>Kinetoplastea</taxon>
        <taxon>Metakinetoplastina</taxon>
        <taxon>Trypanosomatida</taxon>
        <taxon>Trypanosomatidae</taxon>
        <taxon>Trypanosoma</taxon>
    </lineage>
</organism>
<feature type="compositionally biased region" description="Basic and acidic residues" evidence="1">
    <location>
        <begin position="563"/>
        <end position="580"/>
    </location>
</feature>
<dbReference type="OrthoDB" id="242859at2759"/>
<comment type="caution">
    <text evidence="2">The sequence shown here is derived from an EMBL/GenBank/DDBJ whole genome shotgun (WGS) entry which is preliminary data.</text>
</comment>
<dbReference type="GeneID" id="40316405"/>
<dbReference type="AlphaFoldDB" id="A0A422Q0H5"/>